<dbReference type="SUPFAM" id="SSF51695">
    <property type="entry name" value="PLC-like phosphodiesterases"/>
    <property type="match status" value="1"/>
</dbReference>
<feature type="domain" description="GP-PDE" evidence="2">
    <location>
        <begin position="365"/>
        <end position="591"/>
    </location>
</feature>
<dbReference type="InterPro" id="IPR018476">
    <property type="entry name" value="GlyceroP-diester-Pdiesterase_M"/>
</dbReference>
<dbReference type="Gene3D" id="3.20.20.190">
    <property type="entry name" value="Phosphatidylinositol (PI) phosphodiesterase"/>
    <property type="match status" value="1"/>
</dbReference>
<feature type="transmembrane region" description="Helical" evidence="1">
    <location>
        <begin position="267"/>
        <end position="292"/>
    </location>
</feature>
<dbReference type="PANTHER" id="PTHR46211">
    <property type="entry name" value="GLYCEROPHOSPHORYL DIESTER PHOSPHODIESTERASE"/>
    <property type="match status" value="1"/>
</dbReference>
<dbReference type="Proteomes" id="UP001469365">
    <property type="component" value="Unassembled WGS sequence"/>
</dbReference>
<evidence type="ECO:0000313" key="3">
    <source>
        <dbReference type="EMBL" id="MEK8127915.1"/>
    </source>
</evidence>
<keyword evidence="1" id="KW-0472">Membrane</keyword>
<feature type="transmembrane region" description="Helical" evidence="1">
    <location>
        <begin position="135"/>
        <end position="155"/>
    </location>
</feature>
<feature type="transmembrane region" description="Helical" evidence="1">
    <location>
        <begin position="175"/>
        <end position="201"/>
    </location>
</feature>
<proteinExistence type="predicted"/>
<dbReference type="RefSeq" id="WP_341414978.1">
    <property type="nucleotide sequence ID" value="NZ_JBBPCC010000004.1"/>
</dbReference>
<gene>
    <name evidence="3" type="ORF">WMW72_08390</name>
</gene>
<keyword evidence="1" id="KW-0812">Transmembrane</keyword>
<dbReference type="InterPro" id="IPR030395">
    <property type="entry name" value="GP_PDE_dom"/>
</dbReference>
<dbReference type="Pfam" id="PF03009">
    <property type="entry name" value="GDPD"/>
    <property type="match status" value="1"/>
</dbReference>
<comment type="caution">
    <text evidence="3">The sequence shown here is derived from an EMBL/GenBank/DDBJ whole genome shotgun (WGS) entry which is preliminary data.</text>
</comment>
<keyword evidence="1" id="KW-1133">Transmembrane helix</keyword>
<dbReference type="Pfam" id="PF10110">
    <property type="entry name" value="GPDPase_memb"/>
    <property type="match status" value="1"/>
</dbReference>
<protein>
    <submittedName>
        <fullName evidence="3">Glycerophosphodiester phosphodiesterase</fullName>
    </submittedName>
</protein>
<organism evidence="3 4">
    <name type="scientific">Paenibacillus filicis</name>
    <dbReference type="NCBI Taxonomy" id="669464"/>
    <lineage>
        <taxon>Bacteria</taxon>
        <taxon>Bacillati</taxon>
        <taxon>Bacillota</taxon>
        <taxon>Bacilli</taxon>
        <taxon>Bacillales</taxon>
        <taxon>Paenibacillaceae</taxon>
        <taxon>Paenibacillus</taxon>
    </lineage>
</organism>
<dbReference type="CDD" id="cd08579">
    <property type="entry name" value="GDPD_memb_like"/>
    <property type="match status" value="1"/>
</dbReference>
<sequence>MRRVSRVPLHRQVADIFRTLIFNFRSVFIFELLYKTLTFFIFIPAISFTFHGMLRVGGFAGATNYELLNFVISRYGFLCMLILIPVATILIFLEFSVLVLLAYYGQKKQRIGLIPAFLQSLAYLPSLFKYGFVGWALYLLLIFPLLSGGLGATLLPSLQIPNFISGELFKTGWGTLLYVVVLGVLTFFNIRWTFLLHMIVIEGTLSFRQAAKKSAAILKKNYIRITIVIICAILLYLIVVLLMMALVLGAVVLIYAGWSGQTGMAEIIRSIVSKSAVIALYLATLFLTPLYITTLTRIYTAKADPSHSVLPELDVQEKQTRSSRNRGLLHKHQRKLVVLGLLTALATALVLVPALGDVQLGDEKVSIMAHRGYTAKGPENTIEAIQGAIEAKADYAEIDVLETKDGELAVIHDTNLKRLTGRNAEVYNLTMDELRQLEVRQGNLTGRISSLAEVMDAARGRIKLNIEIKTHGKERDLVNTFTRIMREQQFQANCVVQSLDYEIVQQVKAAQPELEVGYIMFAGVPDMGQIRADFVVMEEYMVNEKVVASAKRNHKPIYVWTVNEKEQMSRFFSLGVDGIITDYPEEAFSLVEELRIGPVAAMEKWLNGVNF</sequence>
<feature type="transmembrane region" description="Helical" evidence="1">
    <location>
        <begin position="336"/>
        <end position="356"/>
    </location>
</feature>
<accession>A0ABU9DGE1</accession>
<feature type="transmembrane region" description="Helical" evidence="1">
    <location>
        <begin position="32"/>
        <end position="54"/>
    </location>
</feature>
<evidence type="ECO:0000256" key="1">
    <source>
        <dbReference type="SAM" id="Phobius"/>
    </source>
</evidence>
<dbReference type="PANTHER" id="PTHR46211:SF8">
    <property type="entry name" value="PHOSPHODIESTERASE"/>
    <property type="match status" value="1"/>
</dbReference>
<dbReference type="InterPro" id="IPR017946">
    <property type="entry name" value="PLC-like_Pdiesterase_TIM-brl"/>
</dbReference>
<evidence type="ECO:0000259" key="2">
    <source>
        <dbReference type="PROSITE" id="PS51704"/>
    </source>
</evidence>
<feature type="transmembrane region" description="Helical" evidence="1">
    <location>
        <begin position="222"/>
        <end position="255"/>
    </location>
</feature>
<feature type="transmembrane region" description="Helical" evidence="1">
    <location>
        <begin position="75"/>
        <end position="104"/>
    </location>
</feature>
<dbReference type="PROSITE" id="PS51704">
    <property type="entry name" value="GP_PDE"/>
    <property type="match status" value="1"/>
</dbReference>
<reference evidence="3 4" key="1">
    <citation type="submission" date="2024-04" db="EMBL/GenBank/DDBJ databases">
        <title>draft genome sequnece of Paenibacillus filicis.</title>
        <authorList>
            <person name="Kim D.-U."/>
        </authorList>
    </citation>
    <scope>NUCLEOTIDE SEQUENCE [LARGE SCALE GENOMIC DNA]</scope>
    <source>
        <strain evidence="3 4">KACC14197</strain>
    </source>
</reference>
<dbReference type="EMBL" id="JBBPCC010000004">
    <property type="protein sequence ID" value="MEK8127915.1"/>
    <property type="molecule type" value="Genomic_DNA"/>
</dbReference>
<keyword evidence="4" id="KW-1185">Reference proteome</keyword>
<name>A0ABU9DGE1_9BACL</name>
<evidence type="ECO:0000313" key="4">
    <source>
        <dbReference type="Proteomes" id="UP001469365"/>
    </source>
</evidence>